<evidence type="ECO:0000259" key="4">
    <source>
        <dbReference type="PROSITE" id="PS00498"/>
    </source>
</evidence>
<dbReference type="STRING" id="36856.ATB98_07060"/>
<reference evidence="5 6" key="1">
    <citation type="submission" date="2015-11" db="EMBL/GenBank/DDBJ databases">
        <title>Ensifer anhuiense sp. nov., an effective nitrogen fixation bacterium with Glycine soja.</title>
        <authorList>
            <person name="Yan H."/>
            <person name="Chen W."/>
        </authorList>
    </citation>
    <scope>NUCLEOTIDE SEQUENCE [LARGE SCALE GENOMIC DNA]</scope>
    <source>
        <strain evidence="5 6">LMG 7837</strain>
    </source>
</reference>
<keyword evidence="2" id="KW-0186">Copper</keyword>
<accession>A0A178Y408</accession>
<keyword evidence="1" id="KW-0479">Metal-binding</keyword>
<dbReference type="Gene3D" id="1.10.1280.10">
    <property type="entry name" value="Di-copper center containing domain from catechol oxidase"/>
    <property type="match status" value="1"/>
</dbReference>
<feature type="domain" description="Tyrosinase copper-binding" evidence="3">
    <location>
        <begin position="86"/>
        <end position="103"/>
    </location>
</feature>
<evidence type="ECO:0000256" key="2">
    <source>
        <dbReference type="ARBA" id="ARBA00023008"/>
    </source>
</evidence>
<dbReference type="PANTHER" id="PTHR11474">
    <property type="entry name" value="TYROSINASE FAMILY MEMBER"/>
    <property type="match status" value="1"/>
</dbReference>
<protein>
    <submittedName>
        <fullName evidence="5">Tyrosinase</fullName>
    </submittedName>
</protein>
<dbReference type="InterPro" id="IPR002227">
    <property type="entry name" value="Tyrosinase_Cu-bd"/>
</dbReference>
<dbReference type="PROSITE" id="PS00498">
    <property type="entry name" value="TYROSINASE_2"/>
    <property type="match status" value="1"/>
</dbReference>
<dbReference type="InterPro" id="IPR008922">
    <property type="entry name" value="Di-copper_centre_dom_sf"/>
</dbReference>
<dbReference type="AlphaFoldDB" id="A0A178Y408"/>
<dbReference type="GO" id="GO:0046872">
    <property type="term" value="F:metal ion binding"/>
    <property type="evidence" value="ECO:0007669"/>
    <property type="project" value="UniProtKB-KW"/>
</dbReference>
<comment type="caution">
    <text evidence="5">The sequence shown here is derived from an EMBL/GenBank/DDBJ whole genome shotgun (WGS) entry which is preliminary data.</text>
</comment>
<proteinExistence type="predicted"/>
<evidence type="ECO:0000256" key="1">
    <source>
        <dbReference type="ARBA" id="ARBA00022723"/>
    </source>
</evidence>
<feature type="domain" description="Tyrosinase copper-binding" evidence="4">
    <location>
        <begin position="292"/>
        <end position="303"/>
    </location>
</feature>
<dbReference type="Proteomes" id="UP000078507">
    <property type="component" value="Unassembled WGS sequence"/>
</dbReference>
<dbReference type="PRINTS" id="PR00092">
    <property type="entry name" value="TYROSINASE"/>
</dbReference>
<dbReference type="InterPro" id="IPR050316">
    <property type="entry name" value="Tyrosinase/Hemocyanin"/>
</dbReference>
<dbReference type="OrthoDB" id="2874181at2"/>
<gene>
    <name evidence="5" type="ORF">ATB98_07060</name>
</gene>
<dbReference type="GO" id="GO:0016491">
    <property type="term" value="F:oxidoreductase activity"/>
    <property type="evidence" value="ECO:0007669"/>
    <property type="project" value="InterPro"/>
</dbReference>
<evidence type="ECO:0000313" key="5">
    <source>
        <dbReference type="EMBL" id="OAP42156.1"/>
    </source>
</evidence>
<keyword evidence="6" id="KW-1185">Reference proteome</keyword>
<dbReference type="SUPFAM" id="SSF48056">
    <property type="entry name" value="Di-copper centre-containing domain"/>
    <property type="match status" value="1"/>
</dbReference>
<dbReference type="InterPro" id="IPR006311">
    <property type="entry name" value="TAT_signal"/>
</dbReference>
<dbReference type="EMBL" id="LNQB01000083">
    <property type="protein sequence ID" value="OAP42156.1"/>
    <property type="molecule type" value="Genomic_DNA"/>
</dbReference>
<dbReference type="Pfam" id="PF00264">
    <property type="entry name" value="Tyrosinase"/>
    <property type="match status" value="1"/>
</dbReference>
<dbReference type="PROSITE" id="PS51318">
    <property type="entry name" value="TAT"/>
    <property type="match status" value="1"/>
</dbReference>
<evidence type="ECO:0000259" key="3">
    <source>
        <dbReference type="PROSITE" id="PS00497"/>
    </source>
</evidence>
<sequence length="537" mass="58948">MTRTRFLTVSRRSFVKGTAAVAGTALFAPSILRAATKHRRKNMTSAGGQKDLQTYMDAVTAMMKLPPSDPRNWYRNAFIHLMDCPHGDWWFTSWHRGYLGYFEETCRELSGNPDFALPYWDWTANPEVLPPLFGTILDPVNSPAYIADHNRFQEIMQEPIKAYWDSLSPAQLQQQTLRSYPDFDALWSDAMASFADRPNARFLTAENPKLNPATQRAVDIDTIKASLAPTTFADDVGGAPRLAFNSPVSSSHQVAPVGFSILEGQPHNRVHMSVGGQSAPYGLMSQNLSPIDPIFFLHHCNIDRLWDVWTRKQQAMGLPIGPTADQQAQYDPEPYLFYVKADGSPVTDKTRAADYLAVGAFDYDYEPGSGEEVIPVATAVRSAPIPALEAAVPTSAAVAINEPATAKLTVSQELVDAAAKPSEQSRQFAKVSIKPPMDVGGLNFLVFIFPEGTTPDLNPDGPDFAGSFEFFGVRHHHTDTVSFTIPIDQALDRLIDDGRLKAGEPIDFAVVVAEAGKRVEGSTPAKAQLTDIEVGSF</sequence>
<organism evidence="5 6">
    <name type="scientific">Sinorhizobium saheli</name>
    <dbReference type="NCBI Taxonomy" id="36856"/>
    <lineage>
        <taxon>Bacteria</taxon>
        <taxon>Pseudomonadati</taxon>
        <taxon>Pseudomonadota</taxon>
        <taxon>Alphaproteobacteria</taxon>
        <taxon>Hyphomicrobiales</taxon>
        <taxon>Rhizobiaceae</taxon>
        <taxon>Sinorhizobium/Ensifer group</taxon>
        <taxon>Sinorhizobium</taxon>
    </lineage>
</organism>
<dbReference type="PANTHER" id="PTHR11474:SF76">
    <property type="entry name" value="SHKT DOMAIN-CONTAINING PROTEIN"/>
    <property type="match status" value="1"/>
</dbReference>
<name>A0A178Y408_SINSA</name>
<dbReference type="RefSeq" id="WP_066877073.1">
    <property type="nucleotide sequence ID" value="NZ_LNQB01000083.1"/>
</dbReference>
<dbReference type="PROSITE" id="PS00497">
    <property type="entry name" value="TYROSINASE_1"/>
    <property type="match status" value="1"/>
</dbReference>
<evidence type="ECO:0000313" key="6">
    <source>
        <dbReference type="Proteomes" id="UP000078507"/>
    </source>
</evidence>